<dbReference type="EMBL" id="CM002874">
    <property type="protein sequence ID" value="KFK30814.1"/>
    <property type="molecule type" value="Genomic_DNA"/>
</dbReference>
<evidence type="ECO:0000259" key="2">
    <source>
        <dbReference type="Pfam" id="PF03732"/>
    </source>
</evidence>
<dbReference type="SUPFAM" id="SSF56672">
    <property type="entry name" value="DNA/RNA polymerases"/>
    <property type="match status" value="1"/>
</dbReference>
<name>A0A087GLR2_ARAAL</name>
<dbReference type="Pfam" id="PF03732">
    <property type="entry name" value="Retrotrans_gag"/>
    <property type="match status" value="1"/>
</dbReference>
<proteinExistence type="predicted"/>
<dbReference type="Proteomes" id="UP000029120">
    <property type="component" value="Chromosome 6"/>
</dbReference>
<dbReference type="Gene3D" id="3.30.70.270">
    <property type="match status" value="2"/>
</dbReference>
<dbReference type="Gramene" id="KFK30814">
    <property type="protein sequence ID" value="KFK30814"/>
    <property type="gene ID" value="AALP_AA6G029600"/>
</dbReference>
<keyword evidence="6" id="KW-1185">Reference proteome</keyword>
<feature type="region of interest" description="Disordered" evidence="1">
    <location>
        <begin position="1"/>
        <end position="20"/>
    </location>
</feature>
<sequence>MMPPKKVGKSNTTANDTTLGDWTELRETLLAMQESIQSTIQASIQELGETLVTRIRETQPLPDGEETEDAANPFAPLEELDDRDQQRRFGPFAGDQFMNQDARFDFGFRVDLPEFNGGPRGESLLDWIATVDEVLDFKQVPENRRVPLVAMKFCGHAATWWKQLKITRFRTGKEPIHPWEKLKKHLRATFLPHNYERTLYTRLQNLRQGSRTVDDYAEEFSLLLTRTEIFDTVVQLVSLFIGGLRQQLQTALSQFDPTTIAEAHRRASAFEQQFRSSGWNSQSSRVRLQEQSNSQPQTKDGDVSNPTSRSDDAPLRRPARTHALKCCFVVNRVIVKPHAPTNKSVVCCLMTSRRTSLQFTIQDAVDKLGLVRKSHPTPYTLGWLCEEVTVRITQRALVSFSIGQVYRDRTYCDIAPMDTSHLLLGRPWEFDRKIIHDGARNTCSFTWETHQIMLTPCRDSALPAPPSPPPNHFTPTLTPRNQALLCSYSSFMTELHTEGMAFALVPTSSSRLLTSAPSPSLTPLLREFDDVFPRELPTSLPPLRDIQHHIDLVPRASLPNRPHYRMSPLEHEELRRQVEELLPQRPYSNLADHLDHLRKVLGVLRQEQFFAAKQKCEFGVSKVLFLGYVVSDEGLSVDHSKVEAVKTWPTLTSITEVRSFHGLASFYQRFVSHFSAIMAPITSCMKEGQFVWIPEAAKAFDLIKEKLTTAPILVLPDFNVTFELHCDASKLGIGAILSQLGRPIAYYSEKIAGARSRYSTYDVEFYAIVQAIRHWRHYLVHREFVLFTDHDALRHLDRQSKVSSRHASWIAYLQQFTLSIRHQSDLSLVPDRTRFHGDVVDLVSELQLIHKTARESLETATTKYKAAADARRRELLFEPGDMVWVVLTKDRIPAAEYNKLNSKKIGPVEVLERINPNAYRVRLPAHIRTSDVFNVKHLSLFHGDNDVPDSWSNPLSPGET</sequence>
<feature type="compositionally biased region" description="Polar residues" evidence="1">
    <location>
        <begin position="9"/>
        <end position="20"/>
    </location>
</feature>
<feature type="domain" description="Retrotransposon gag" evidence="2">
    <location>
        <begin position="148"/>
        <end position="246"/>
    </location>
</feature>
<dbReference type="FunFam" id="3.30.70.270:FF:000020">
    <property type="entry name" value="Transposon Tf2-6 polyprotein-like Protein"/>
    <property type="match status" value="1"/>
</dbReference>
<dbReference type="Pfam" id="PF17919">
    <property type="entry name" value="RT_RNaseH_2"/>
    <property type="match status" value="1"/>
</dbReference>
<evidence type="ECO:0000313" key="6">
    <source>
        <dbReference type="Proteomes" id="UP000029120"/>
    </source>
</evidence>
<accession>A0A087GLR2</accession>
<evidence type="ECO:0000259" key="3">
    <source>
        <dbReference type="Pfam" id="PF17919"/>
    </source>
</evidence>
<evidence type="ECO:0000313" key="5">
    <source>
        <dbReference type="EMBL" id="KFK30814.1"/>
    </source>
</evidence>
<organism evidence="5 6">
    <name type="scientific">Arabis alpina</name>
    <name type="common">Alpine rock-cress</name>
    <dbReference type="NCBI Taxonomy" id="50452"/>
    <lineage>
        <taxon>Eukaryota</taxon>
        <taxon>Viridiplantae</taxon>
        <taxon>Streptophyta</taxon>
        <taxon>Embryophyta</taxon>
        <taxon>Tracheophyta</taxon>
        <taxon>Spermatophyta</taxon>
        <taxon>Magnoliopsida</taxon>
        <taxon>eudicotyledons</taxon>
        <taxon>Gunneridae</taxon>
        <taxon>Pentapetalae</taxon>
        <taxon>rosids</taxon>
        <taxon>malvids</taxon>
        <taxon>Brassicales</taxon>
        <taxon>Brassicaceae</taxon>
        <taxon>Arabideae</taxon>
        <taxon>Arabis</taxon>
    </lineage>
</organism>
<dbReference type="PANTHER" id="PTHR35046:SF18">
    <property type="entry name" value="RNA-DIRECTED DNA POLYMERASE"/>
    <property type="match status" value="1"/>
</dbReference>
<protein>
    <recommendedName>
        <fullName evidence="7">Reverse transcriptase/retrotransposon-derived protein RNase H-like domain-containing protein</fullName>
    </recommendedName>
</protein>
<evidence type="ECO:0000259" key="4">
    <source>
        <dbReference type="Pfam" id="PF24626"/>
    </source>
</evidence>
<gene>
    <name evidence="5" type="ordered locus">AALP_Aa6g029600</name>
</gene>
<dbReference type="InterPro" id="IPR043128">
    <property type="entry name" value="Rev_trsase/Diguanyl_cyclase"/>
</dbReference>
<feature type="domain" description="Tf2-1-like SH3-like" evidence="4">
    <location>
        <begin position="880"/>
        <end position="941"/>
    </location>
</feature>
<dbReference type="Gene3D" id="3.10.10.10">
    <property type="entry name" value="HIV Type 1 Reverse Transcriptase, subunit A, domain 1"/>
    <property type="match status" value="1"/>
</dbReference>
<dbReference type="Pfam" id="PF24626">
    <property type="entry name" value="SH3_Tf2-1"/>
    <property type="match status" value="1"/>
</dbReference>
<feature type="region of interest" description="Disordered" evidence="1">
    <location>
        <begin position="274"/>
        <end position="315"/>
    </location>
</feature>
<dbReference type="InterPro" id="IPR041577">
    <property type="entry name" value="RT_RNaseH_2"/>
</dbReference>
<evidence type="ECO:0000256" key="1">
    <source>
        <dbReference type="SAM" id="MobiDB-lite"/>
    </source>
</evidence>
<dbReference type="FunFam" id="3.10.20.370:FF:000001">
    <property type="entry name" value="Retrovirus-related Pol polyprotein from transposon 17.6-like protein"/>
    <property type="match status" value="1"/>
</dbReference>
<feature type="compositionally biased region" description="Polar residues" evidence="1">
    <location>
        <begin position="274"/>
        <end position="308"/>
    </location>
</feature>
<dbReference type="OrthoDB" id="407598at2759"/>
<dbReference type="InterPro" id="IPR056924">
    <property type="entry name" value="SH3_Tf2-1"/>
</dbReference>
<dbReference type="CDD" id="cd09274">
    <property type="entry name" value="RNase_HI_RT_Ty3"/>
    <property type="match status" value="1"/>
</dbReference>
<dbReference type="CDD" id="cd00303">
    <property type="entry name" value="retropepsin_like"/>
    <property type="match status" value="1"/>
</dbReference>
<dbReference type="OMA" id="QCERTSH"/>
<dbReference type="AlphaFoldDB" id="A0A087GLR2"/>
<dbReference type="PANTHER" id="PTHR35046">
    <property type="entry name" value="ZINC KNUCKLE (CCHC-TYPE) FAMILY PROTEIN"/>
    <property type="match status" value="1"/>
</dbReference>
<reference evidence="6" key="1">
    <citation type="journal article" date="2015" name="Nat. Plants">
        <title>Genome expansion of Arabis alpina linked with retrotransposition and reduced symmetric DNA methylation.</title>
        <authorList>
            <person name="Willing E.M."/>
            <person name="Rawat V."/>
            <person name="Mandakova T."/>
            <person name="Maumus F."/>
            <person name="James G.V."/>
            <person name="Nordstroem K.J."/>
            <person name="Becker C."/>
            <person name="Warthmann N."/>
            <person name="Chica C."/>
            <person name="Szarzynska B."/>
            <person name="Zytnicki M."/>
            <person name="Albani M.C."/>
            <person name="Kiefer C."/>
            <person name="Bergonzi S."/>
            <person name="Castaings L."/>
            <person name="Mateos J.L."/>
            <person name="Berns M.C."/>
            <person name="Bujdoso N."/>
            <person name="Piofczyk T."/>
            <person name="de Lorenzo L."/>
            <person name="Barrero-Sicilia C."/>
            <person name="Mateos I."/>
            <person name="Piednoel M."/>
            <person name="Hagmann J."/>
            <person name="Chen-Min-Tao R."/>
            <person name="Iglesias-Fernandez R."/>
            <person name="Schuster S.C."/>
            <person name="Alonso-Blanco C."/>
            <person name="Roudier F."/>
            <person name="Carbonero P."/>
            <person name="Paz-Ares J."/>
            <person name="Davis S.J."/>
            <person name="Pecinka A."/>
            <person name="Quesneville H."/>
            <person name="Colot V."/>
            <person name="Lysak M.A."/>
            <person name="Weigel D."/>
            <person name="Coupland G."/>
            <person name="Schneeberger K."/>
        </authorList>
    </citation>
    <scope>NUCLEOTIDE SEQUENCE [LARGE SCALE GENOMIC DNA]</scope>
    <source>
        <strain evidence="6">cv. Pajares</strain>
    </source>
</reference>
<dbReference type="eggNOG" id="KOG0017">
    <property type="taxonomic scope" value="Eukaryota"/>
</dbReference>
<dbReference type="InterPro" id="IPR043502">
    <property type="entry name" value="DNA/RNA_pol_sf"/>
</dbReference>
<dbReference type="InterPro" id="IPR005162">
    <property type="entry name" value="Retrotrans_gag_dom"/>
</dbReference>
<evidence type="ECO:0008006" key="7">
    <source>
        <dbReference type="Google" id="ProtNLM"/>
    </source>
</evidence>
<feature type="domain" description="Reverse transcriptase/retrotransposon-derived protein RNase H-like" evidence="3">
    <location>
        <begin position="692"/>
        <end position="785"/>
    </location>
</feature>